<evidence type="ECO:0000256" key="1">
    <source>
        <dbReference type="ARBA" id="ARBA00000085"/>
    </source>
</evidence>
<dbReference type="SMART" id="SM00304">
    <property type="entry name" value="HAMP"/>
    <property type="match status" value="1"/>
</dbReference>
<dbReference type="CDD" id="cd06225">
    <property type="entry name" value="HAMP"/>
    <property type="match status" value="1"/>
</dbReference>
<dbReference type="PROSITE" id="PS50109">
    <property type="entry name" value="HIS_KIN"/>
    <property type="match status" value="1"/>
</dbReference>
<sequence length="506" mass="55000">MPALMRHVGDVWRRLDRSVRARILLPTALLFATTLALMVMSAVEFYASDMERGLQEKSEIFAGMVVNGVNDTMLHGTPEQLPDVLALVMAHRTDIESISLIRPTGEVHSSSRRELVGTRPWGNLGRFGSPTVVNAPGGNPAQYAVLQPIPNSAACASCHGTAQRYNGWLDLRFNRKAIITQQTRLTHTLVTSAAVAFVCLMVIAWWLVGREAVAPLKRLVASMKRAESGDLSVTADEGRADELGVAARGFDAMLAALRRSQNELEAFYRERMVRADRFAAVGELATGLAHEIKNPLAGLSGALELLAEDLASSPRQAEVVTEMRHQVARLGNTMESLLSFARPPKARLRTTDVNATLEKVLFLVRQQRRGASVALTLELGQTLPPVLADPNQLEQVLLNICLNACQAMDGKGKLVLRTFEIDGRVTVEIEDDGPGIPAEVRQHMFKPFFTTKREGNGLGLAISARIVAEHGGHIGYRCPPAGGTIFAVTLQRALPAGPDRSPEHAT</sequence>
<dbReference type="PROSITE" id="PS50885">
    <property type="entry name" value="HAMP"/>
    <property type="match status" value="1"/>
</dbReference>
<accession>A0A7I9VPA8</accession>
<gene>
    <name evidence="13" type="ORF">AMYX_29850</name>
</gene>
<dbReference type="PANTHER" id="PTHR43065">
    <property type="entry name" value="SENSOR HISTIDINE KINASE"/>
    <property type="match status" value="1"/>
</dbReference>
<dbReference type="SUPFAM" id="SSF47384">
    <property type="entry name" value="Homodimeric domain of signal transducing histidine kinase"/>
    <property type="match status" value="1"/>
</dbReference>
<keyword evidence="14" id="KW-1185">Reference proteome</keyword>
<evidence type="ECO:0000256" key="3">
    <source>
        <dbReference type="ARBA" id="ARBA00012438"/>
    </source>
</evidence>
<organism evidence="13 14">
    <name type="scientific">Anaeromyxobacter diazotrophicus</name>
    <dbReference type="NCBI Taxonomy" id="2590199"/>
    <lineage>
        <taxon>Bacteria</taxon>
        <taxon>Pseudomonadati</taxon>
        <taxon>Myxococcota</taxon>
        <taxon>Myxococcia</taxon>
        <taxon>Myxococcales</taxon>
        <taxon>Cystobacterineae</taxon>
        <taxon>Anaeromyxobacteraceae</taxon>
        <taxon>Anaeromyxobacter</taxon>
    </lineage>
</organism>
<evidence type="ECO:0000256" key="10">
    <source>
        <dbReference type="SAM" id="Phobius"/>
    </source>
</evidence>
<dbReference type="InterPro" id="IPR003594">
    <property type="entry name" value="HATPase_dom"/>
</dbReference>
<dbReference type="PANTHER" id="PTHR43065:SF10">
    <property type="entry name" value="PEROXIDE STRESS-ACTIVATED HISTIDINE KINASE MAK3"/>
    <property type="match status" value="1"/>
</dbReference>
<evidence type="ECO:0000256" key="4">
    <source>
        <dbReference type="ARBA" id="ARBA00022553"/>
    </source>
</evidence>
<comment type="catalytic activity">
    <reaction evidence="1">
        <text>ATP + protein L-histidine = ADP + protein N-phospho-L-histidine.</text>
        <dbReference type="EC" id="2.7.13.3"/>
    </reaction>
</comment>
<dbReference type="Gene3D" id="6.10.340.10">
    <property type="match status" value="1"/>
</dbReference>
<dbReference type="Pfam" id="PF00672">
    <property type="entry name" value="HAMP"/>
    <property type="match status" value="1"/>
</dbReference>
<dbReference type="EMBL" id="BJTG01000007">
    <property type="protein sequence ID" value="GEJ58244.1"/>
    <property type="molecule type" value="Genomic_DNA"/>
</dbReference>
<dbReference type="CDD" id="cd00082">
    <property type="entry name" value="HisKA"/>
    <property type="match status" value="1"/>
</dbReference>
<dbReference type="InterPro" id="IPR003660">
    <property type="entry name" value="HAMP_dom"/>
</dbReference>
<proteinExistence type="predicted"/>
<evidence type="ECO:0000259" key="11">
    <source>
        <dbReference type="PROSITE" id="PS50109"/>
    </source>
</evidence>
<feature type="domain" description="Histidine kinase" evidence="11">
    <location>
        <begin position="287"/>
        <end position="494"/>
    </location>
</feature>
<dbReference type="Pfam" id="PF02518">
    <property type="entry name" value="HATPase_c"/>
    <property type="match status" value="1"/>
</dbReference>
<dbReference type="Proteomes" id="UP000503640">
    <property type="component" value="Unassembled WGS sequence"/>
</dbReference>
<evidence type="ECO:0000256" key="5">
    <source>
        <dbReference type="ARBA" id="ARBA00022679"/>
    </source>
</evidence>
<keyword evidence="7 13" id="KW-0418">Kinase</keyword>
<dbReference type="Gene3D" id="3.30.450.290">
    <property type="match status" value="1"/>
</dbReference>
<dbReference type="Gene3D" id="3.30.565.10">
    <property type="entry name" value="Histidine kinase-like ATPase, C-terminal domain"/>
    <property type="match status" value="1"/>
</dbReference>
<dbReference type="EC" id="2.7.13.3" evidence="3"/>
<comment type="subcellular location">
    <subcellularLocation>
        <location evidence="2">Membrane</location>
    </subcellularLocation>
</comment>
<dbReference type="InterPro" id="IPR004358">
    <property type="entry name" value="Sig_transdc_His_kin-like_C"/>
</dbReference>
<evidence type="ECO:0000256" key="6">
    <source>
        <dbReference type="ARBA" id="ARBA00022741"/>
    </source>
</evidence>
<evidence type="ECO:0000313" key="14">
    <source>
        <dbReference type="Proteomes" id="UP000503640"/>
    </source>
</evidence>
<dbReference type="GO" id="GO:0005524">
    <property type="term" value="F:ATP binding"/>
    <property type="evidence" value="ECO:0007669"/>
    <property type="project" value="UniProtKB-KW"/>
</dbReference>
<dbReference type="InterPro" id="IPR036097">
    <property type="entry name" value="HisK_dim/P_sf"/>
</dbReference>
<evidence type="ECO:0000256" key="8">
    <source>
        <dbReference type="ARBA" id="ARBA00022840"/>
    </source>
</evidence>
<dbReference type="AlphaFoldDB" id="A0A7I9VPA8"/>
<dbReference type="InterPro" id="IPR003661">
    <property type="entry name" value="HisK_dim/P_dom"/>
</dbReference>
<keyword evidence="10" id="KW-1133">Transmembrane helix</keyword>
<reference evidence="14" key="1">
    <citation type="journal article" date="2020" name="Appl. Environ. Microbiol.">
        <title>Diazotrophic Anaeromyxobacter Isolates from Soils.</title>
        <authorList>
            <person name="Masuda Y."/>
            <person name="Yamanaka H."/>
            <person name="Xu Z.X."/>
            <person name="Shiratori Y."/>
            <person name="Aono T."/>
            <person name="Amachi S."/>
            <person name="Senoo K."/>
            <person name="Itoh H."/>
        </authorList>
    </citation>
    <scope>NUCLEOTIDE SEQUENCE [LARGE SCALE GENOMIC DNA]</scope>
    <source>
        <strain evidence="14">R267</strain>
    </source>
</reference>
<evidence type="ECO:0000256" key="2">
    <source>
        <dbReference type="ARBA" id="ARBA00004370"/>
    </source>
</evidence>
<feature type="transmembrane region" description="Helical" evidence="10">
    <location>
        <begin position="23"/>
        <end position="47"/>
    </location>
</feature>
<evidence type="ECO:0000259" key="12">
    <source>
        <dbReference type="PROSITE" id="PS50885"/>
    </source>
</evidence>
<dbReference type="PRINTS" id="PR00344">
    <property type="entry name" value="BCTRLSENSOR"/>
</dbReference>
<keyword evidence="9" id="KW-0902">Two-component regulatory system</keyword>
<dbReference type="GO" id="GO:0000155">
    <property type="term" value="F:phosphorelay sensor kinase activity"/>
    <property type="evidence" value="ECO:0007669"/>
    <property type="project" value="InterPro"/>
</dbReference>
<evidence type="ECO:0000256" key="9">
    <source>
        <dbReference type="ARBA" id="ARBA00023012"/>
    </source>
</evidence>
<feature type="transmembrane region" description="Helical" evidence="10">
    <location>
        <begin position="185"/>
        <end position="208"/>
    </location>
</feature>
<dbReference type="SUPFAM" id="SSF158472">
    <property type="entry name" value="HAMP domain-like"/>
    <property type="match status" value="1"/>
</dbReference>
<dbReference type="Pfam" id="PF00512">
    <property type="entry name" value="HisKA"/>
    <property type="match status" value="1"/>
</dbReference>
<name>A0A7I9VPA8_9BACT</name>
<keyword evidence="5" id="KW-0808">Transferase</keyword>
<dbReference type="InterPro" id="IPR036890">
    <property type="entry name" value="HATPase_C_sf"/>
</dbReference>
<evidence type="ECO:0000313" key="13">
    <source>
        <dbReference type="EMBL" id="GEJ58244.1"/>
    </source>
</evidence>
<dbReference type="SUPFAM" id="SSF55874">
    <property type="entry name" value="ATPase domain of HSP90 chaperone/DNA topoisomerase II/histidine kinase"/>
    <property type="match status" value="1"/>
</dbReference>
<dbReference type="GO" id="GO:0016020">
    <property type="term" value="C:membrane"/>
    <property type="evidence" value="ECO:0007669"/>
    <property type="project" value="UniProtKB-SubCell"/>
</dbReference>
<comment type="caution">
    <text evidence="13">The sequence shown here is derived from an EMBL/GenBank/DDBJ whole genome shotgun (WGS) entry which is preliminary data.</text>
</comment>
<dbReference type="SMART" id="SM00388">
    <property type="entry name" value="HisKA"/>
    <property type="match status" value="1"/>
</dbReference>
<keyword evidence="10" id="KW-0812">Transmembrane</keyword>
<dbReference type="Gene3D" id="1.10.287.130">
    <property type="match status" value="1"/>
</dbReference>
<dbReference type="InterPro" id="IPR005467">
    <property type="entry name" value="His_kinase_dom"/>
</dbReference>
<keyword evidence="4" id="KW-0597">Phosphoprotein</keyword>
<keyword evidence="6" id="KW-0547">Nucleotide-binding</keyword>
<keyword evidence="8" id="KW-0067">ATP-binding</keyword>
<keyword evidence="10" id="KW-0472">Membrane</keyword>
<dbReference type="SMART" id="SM00387">
    <property type="entry name" value="HATPase_c"/>
    <property type="match status" value="1"/>
</dbReference>
<protein>
    <recommendedName>
        <fullName evidence="3">histidine kinase</fullName>
        <ecNumber evidence="3">2.7.13.3</ecNumber>
    </recommendedName>
</protein>
<evidence type="ECO:0000256" key="7">
    <source>
        <dbReference type="ARBA" id="ARBA00022777"/>
    </source>
</evidence>
<feature type="domain" description="HAMP" evidence="12">
    <location>
        <begin position="210"/>
        <end position="262"/>
    </location>
</feature>